<dbReference type="RefSeq" id="WP_271923872.1">
    <property type="nucleotide sequence ID" value="NZ_JAQNDO010000001.1"/>
</dbReference>
<sequence length="445" mass="46168">MNVYTRREEMRWTIIALTVLVLSFGGAVVRLVTAEGRLIPDPAAIAAAKAADTKAQQAKACQTAADRLNTEIPVFKASAKAARLAATAAPSATPPPVKGKKPPPPKEKEPDVDLAWPSALPSYKQVKLLAPCRPLVEGVTGAKSEATRGWEAVTSAAAVAPGEDYKSQVEAARKLLAALGEAPVDKVLEAAKETEAALKKAADAEQEKAKTAQVREPLPKGLLSRELAVGLGVLIGVLALLASFLSVRAAASRRLQTLLPLREAAKTGNSGMQAAALLTLASQHNGGEPGLVIGAGVGGLIAAFVFPLDADIFVAGVMVGLLLGLGFQWTVRMFEGLSNWRRRATELADIEKPAVPIVLVLSTVHLGREPEFWAFFSKLSAQEQAATVAQLASQAEEQILAAADAGAAQPYPQQAMAQGYPGGGFPPGGMPPGGGFPPGGGYPGR</sequence>
<protein>
    <submittedName>
        <fullName evidence="3">Uncharacterized protein</fullName>
    </submittedName>
</protein>
<keyword evidence="2" id="KW-0812">Transmembrane</keyword>
<proteinExistence type="predicted"/>
<reference evidence="3 4" key="1">
    <citation type="submission" date="2022-11" db="EMBL/GenBank/DDBJ databases">
        <title>Minimal conservation of predation-associated metabolite biosynthetic gene clusters underscores biosynthetic potential of Myxococcota including descriptions for ten novel species: Archangium lansinium sp. nov., Myxococcus landrumus sp. nov., Nannocystis bai.</title>
        <authorList>
            <person name="Ahearne A."/>
            <person name="Stevens C."/>
            <person name="Dowd S."/>
        </authorList>
    </citation>
    <scope>NUCLEOTIDE SEQUENCE [LARGE SCALE GENOMIC DNA]</scope>
    <source>
        <strain evidence="3 4">RJM3</strain>
    </source>
</reference>
<organism evidence="3 4">
    <name type="scientific">Polyangium mundeleinium</name>
    <dbReference type="NCBI Taxonomy" id="2995306"/>
    <lineage>
        <taxon>Bacteria</taxon>
        <taxon>Pseudomonadati</taxon>
        <taxon>Myxococcota</taxon>
        <taxon>Polyangia</taxon>
        <taxon>Polyangiales</taxon>
        <taxon>Polyangiaceae</taxon>
        <taxon>Polyangium</taxon>
    </lineage>
</organism>
<keyword evidence="4" id="KW-1185">Reference proteome</keyword>
<name>A0ABT5EVQ9_9BACT</name>
<feature type="region of interest" description="Disordered" evidence="1">
    <location>
        <begin position="86"/>
        <end position="112"/>
    </location>
</feature>
<dbReference type="Proteomes" id="UP001221411">
    <property type="component" value="Unassembled WGS sequence"/>
</dbReference>
<evidence type="ECO:0000256" key="1">
    <source>
        <dbReference type="SAM" id="MobiDB-lite"/>
    </source>
</evidence>
<feature type="transmembrane region" description="Helical" evidence="2">
    <location>
        <begin position="12"/>
        <end position="32"/>
    </location>
</feature>
<feature type="compositionally biased region" description="Gly residues" evidence="1">
    <location>
        <begin position="420"/>
        <end position="445"/>
    </location>
</feature>
<feature type="region of interest" description="Disordered" evidence="1">
    <location>
        <begin position="416"/>
        <end position="445"/>
    </location>
</feature>
<evidence type="ECO:0000256" key="2">
    <source>
        <dbReference type="SAM" id="Phobius"/>
    </source>
</evidence>
<accession>A0ABT5EVQ9</accession>
<gene>
    <name evidence="3" type="ORF">POL67_31545</name>
</gene>
<feature type="transmembrane region" description="Helical" evidence="2">
    <location>
        <begin position="227"/>
        <end position="247"/>
    </location>
</feature>
<evidence type="ECO:0000313" key="4">
    <source>
        <dbReference type="Proteomes" id="UP001221411"/>
    </source>
</evidence>
<feature type="transmembrane region" description="Helical" evidence="2">
    <location>
        <begin position="290"/>
        <end position="306"/>
    </location>
</feature>
<keyword evidence="2" id="KW-1133">Transmembrane helix</keyword>
<comment type="caution">
    <text evidence="3">The sequence shown here is derived from an EMBL/GenBank/DDBJ whole genome shotgun (WGS) entry which is preliminary data.</text>
</comment>
<dbReference type="EMBL" id="JAQNDO010000001">
    <property type="protein sequence ID" value="MDC0745905.1"/>
    <property type="molecule type" value="Genomic_DNA"/>
</dbReference>
<feature type="transmembrane region" description="Helical" evidence="2">
    <location>
        <begin position="312"/>
        <end position="334"/>
    </location>
</feature>
<keyword evidence="2" id="KW-0472">Membrane</keyword>
<evidence type="ECO:0000313" key="3">
    <source>
        <dbReference type="EMBL" id="MDC0745905.1"/>
    </source>
</evidence>